<evidence type="ECO:0000313" key="2">
    <source>
        <dbReference type="Proteomes" id="UP001497535"/>
    </source>
</evidence>
<protein>
    <submittedName>
        <fullName evidence="1">Uncharacterized protein</fullName>
    </submittedName>
</protein>
<name>A0ACB0ZM96_MELEN</name>
<keyword evidence="2" id="KW-1185">Reference proteome</keyword>
<organism evidence="1 2">
    <name type="scientific">Meloidogyne enterolobii</name>
    <name type="common">Root-knot nematode worm</name>
    <name type="synonym">Meloidogyne mayaguensis</name>
    <dbReference type="NCBI Taxonomy" id="390850"/>
    <lineage>
        <taxon>Eukaryota</taxon>
        <taxon>Metazoa</taxon>
        <taxon>Ecdysozoa</taxon>
        <taxon>Nematoda</taxon>
        <taxon>Chromadorea</taxon>
        <taxon>Rhabditida</taxon>
        <taxon>Tylenchina</taxon>
        <taxon>Tylenchomorpha</taxon>
        <taxon>Tylenchoidea</taxon>
        <taxon>Meloidogynidae</taxon>
        <taxon>Meloidogyninae</taxon>
        <taxon>Meloidogyne</taxon>
    </lineage>
</organism>
<proteinExistence type="predicted"/>
<gene>
    <name evidence="1" type="ORF">MENTE1834_LOCUS27217</name>
</gene>
<dbReference type="Proteomes" id="UP001497535">
    <property type="component" value="Unassembled WGS sequence"/>
</dbReference>
<reference evidence="1" key="1">
    <citation type="submission" date="2023-11" db="EMBL/GenBank/DDBJ databases">
        <authorList>
            <person name="Poullet M."/>
        </authorList>
    </citation>
    <scope>NUCLEOTIDE SEQUENCE</scope>
    <source>
        <strain evidence="1">E1834</strain>
    </source>
</reference>
<sequence>MNGKYERPEDRRITTPGGYVDPDEEFEDAAKRELIEEGLANKKVGKEEKAEFENKLKTLMGDGELVIFGYNDAKEVIEF</sequence>
<dbReference type="EMBL" id="CAVMJV010000040">
    <property type="protein sequence ID" value="CAK5080064.1"/>
    <property type="molecule type" value="Genomic_DNA"/>
</dbReference>
<accession>A0ACB0ZM96</accession>
<evidence type="ECO:0000313" key="1">
    <source>
        <dbReference type="EMBL" id="CAK5080064.1"/>
    </source>
</evidence>
<comment type="caution">
    <text evidence="1">The sequence shown here is derived from an EMBL/GenBank/DDBJ whole genome shotgun (WGS) entry which is preliminary data.</text>
</comment>